<dbReference type="SFLD" id="SFLDG01140">
    <property type="entry name" value="C2.B:_Phosphomannomutase_and_P"/>
    <property type="match status" value="1"/>
</dbReference>
<dbReference type="InterPro" id="IPR036412">
    <property type="entry name" value="HAD-like_sf"/>
</dbReference>
<proteinExistence type="predicted"/>
<keyword evidence="1" id="KW-0378">Hydrolase</keyword>
<dbReference type="GO" id="GO:0000287">
    <property type="term" value="F:magnesium ion binding"/>
    <property type="evidence" value="ECO:0007669"/>
    <property type="project" value="TreeGrafter"/>
</dbReference>
<dbReference type="EMBL" id="CP014672">
    <property type="protein sequence ID" value="ANW98863.1"/>
    <property type="molecule type" value="Genomic_DNA"/>
</dbReference>
<dbReference type="PRINTS" id="PR00119">
    <property type="entry name" value="CATATPASE"/>
</dbReference>
<dbReference type="SFLD" id="SFLDG01144">
    <property type="entry name" value="C2.B.4:_PGP_Like"/>
    <property type="match status" value="1"/>
</dbReference>
<gene>
    <name evidence="1" type="ORF">CSTERTH_07415</name>
</gene>
<dbReference type="CDD" id="cd07516">
    <property type="entry name" value="HAD_Pase"/>
    <property type="match status" value="1"/>
</dbReference>
<dbReference type="Gene3D" id="3.30.1240.10">
    <property type="match status" value="1"/>
</dbReference>
<evidence type="ECO:0000313" key="1">
    <source>
        <dbReference type="EMBL" id="ANW98863.1"/>
    </source>
</evidence>
<dbReference type="Proteomes" id="UP000092971">
    <property type="component" value="Chromosome"/>
</dbReference>
<dbReference type="PROSITE" id="PS01229">
    <property type="entry name" value="COF_2"/>
    <property type="match status" value="1"/>
</dbReference>
<dbReference type="AlphaFoldDB" id="A0A1B1YDM4"/>
<evidence type="ECO:0000313" key="2">
    <source>
        <dbReference type="Proteomes" id="UP000092971"/>
    </source>
</evidence>
<dbReference type="InterPro" id="IPR023214">
    <property type="entry name" value="HAD_sf"/>
</dbReference>
<dbReference type="SUPFAM" id="SSF56784">
    <property type="entry name" value="HAD-like"/>
    <property type="match status" value="1"/>
</dbReference>
<dbReference type="Gene3D" id="3.40.50.1000">
    <property type="entry name" value="HAD superfamily/HAD-like"/>
    <property type="match status" value="1"/>
</dbReference>
<sequence>MAGRKILMKYKLIAADIDGTLVNNKREITPKTKEKIHEAIKKGAVFTICSGRPVQGVQLIMNQLEADIPVITYNGAMVITGESRKIIYSCTMRKEDAIQVEKLGRERNTTIAIWADNKLYVNRMDERAEKYSDLSGTEPILYENVEELIEKGINKILWYDEVEKINTFLKELQGKLNPTINFHTSQPFFLEFVDVNASKAIALEKLGEFYGIKREEMIAVGDGFNDLSMIEYAGLGVAMENAPEEIKKAADFVTLSNENDGVAYVIEKFILNSER</sequence>
<name>A0A1B1YDM4_THEST</name>
<reference evidence="1 2" key="1">
    <citation type="submission" date="2016-02" db="EMBL/GenBank/DDBJ databases">
        <title>Comparison of Clostridium stercorarium subspecies using comparative genomics and transcriptomics.</title>
        <authorList>
            <person name="Schellenberg J."/>
            <person name="Thallinger G."/>
            <person name="Levin D.B."/>
            <person name="Zhang X."/>
            <person name="Alvare G."/>
            <person name="Fristensky B."/>
            <person name="Sparling R."/>
        </authorList>
    </citation>
    <scope>NUCLEOTIDE SEQUENCE [LARGE SCALE GENOMIC DNA]</scope>
    <source>
        <strain evidence="1 2">DSM 2910</strain>
    </source>
</reference>
<dbReference type="GO" id="GO:0016791">
    <property type="term" value="F:phosphatase activity"/>
    <property type="evidence" value="ECO:0007669"/>
    <property type="project" value="TreeGrafter"/>
</dbReference>
<dbReference type="InterPro" id="IPR000150">
    <property type="entry name" value="Cof"/>
</dbReference>
<dbReference type="PANTHER" id="PTHR10000">
    <property type="entry name" value="PHOSPHOSERINE PHOSPHATASE"/>
    <property type="match status" value="1"/>
</dbReference>
<organism evidence="1 2">
    <name type="scientific">Thermoclostridium stercorarium subsp. thermolacticum DSM 2910</name>
    <dbReference type="NCBI Taxonomy" id="1121336"/>
    <lineage>
        <taxon>Bacteria</taxon>
        <taxon>Bacillati</taxon>
        <taxon>Bacillota</taxon>
        <taxon>Clostridia</taxon>
        <taxon>Eubacteriales</taxon>
        <taxon>Oscillospiraceae</taxon>
        <taxon>Thermoclostridium</taxon>
    </lineage>
</organism>
<dbReference type="PROSITE" id="PS01228">
    <property type="entry name" value="COF_1"/>
    <property type="match status" value="1"/>
</dbReference>
<dbReference type="NCBIfam" id="TIGR01484">
    <property type="entry name" value="HAD-SF-IIB"/>
    <property type="match status" value="1"/>
</dbReference>
<protein>
    <submittedName>
        <fullName evidence="1">Hydrolase Cof</fullName>
    </submittedName>
</protein>
<dbReference type="PANTHER" id="PTHR10000:SF8">
    <property type="entry name" value="HAD SUPERFAMILY HYDROLASE-LIKE, TYPE 3"/>
    <property type="match status" value="1"/>
</dbReference>
<dbReference type="SFLD" id="SFLDS00003">
    <property type="entry name" value="Haloacid_Dehalogenase"/>
    <property type="match status" value="1"/>
</dbReference>
<dbReference type="GO" id="GO:0005829">
    <property type="term" value="C:cytosol"/>
    <property type="evidence" value="ECO:0007669"/>
    <property type="project" value="TreeGrafter"/>
</dbReference>
<dbReference type="NCBIfam" id="TIGR00099">
    <property type="entry name" value="Cof-subfamily"/>
    <property type="match status" value="1"/>
</dbReference>
<accession>A0A1B1YDM4</accession>
<dbReference type="Pfam" id="PF08282">
    <property type="entry name" value="Hydrolase_3"/>
    <property type="match status" value="1"/>
</dbReference>
<dbReference type="InterPro" id="IPR006379">
    <property type="entry name" value="HAD-SF_hydro_IIB"/>
</dbReference>